<dbReference type="Gene3D" id="3.40.50.2300">
    <property type="match status" value="2"/>
</dbReference>
<keyword evidence="2" id="KW-0238">DNA-binding</keyword>
<dbReference type="PANTHER" id="PTHR30146">
    <property type="entry name" value="LACI-RELATED TRANSCRIPTIONAL REPRESSOR"/>
    <property type="match status" value="1"/>
</dbReference>
<dbReference type="GO" id="GO:0003700">
    <property type="term" value="F:DNA-binding transcription factor activity"/>
    <property type="evidence" value="ECO:0007669"/>
    <property type="project" value="TreeGrafter"/>
</dbReference>
<protein>
    <submittedName>
        <fullName evidence="5">Transcriptional regulator, LacI family</fullName>
    </submittedName>
</protein>
<evidence type="ECO:0000313" key="6">
    <source>
        <dbReference type="Proteomes" id="UP000186156"/>
    </source>
</evidence>
<evidence type="ECO:0000313" key="5">
    <source>
        <dbReference type="EMBL" id="SIT09586.1"/>
    </source>
</evidence>
<dbReference type="OrthoDB" id="2026446at2"/>
<dbReference type="InterPro" id="IPR000843">
    <property type="entry name" value="HTH_LacI"/>
</dbReference>
<proteinExistence type="predicted"/>
<keyword evidence="6" id="KW-1185">Reference proteome</keyword>
<dbReference type="GO" id="GO:0000976">
    <property type="term" value="F:transcription cis-regulatory region binding"/>
    <property type="evidence" value="ECO:0007669"/>
    <property type="project" value="TreeGrafter"/>
</dbReference>
<dbReference type="Pfam" id="PF00356">
    <property type="entry name" value="LacI"/>
    <property type="match status" value="1"/>
</dbReference>
<dbReference type="SUPFAM" id="SSF53822">
    <property type="entry name" value="Periplasmic binding protein-like I"/>
    <property type="match status" value="1"/>
</dbReference>
<dbReference type="SMART" id="SM00354">
    <property type="entry name" value="HTH_LACI"/>
    <property type="match status" value="1"/>
</dbReference>
<dbReference type="STRING" id="252246.SAMN05421799_11338"/>
<dbReference type="InterPro" id="IPR046335">
    <property type="entry name" value="LacI/GalR-like_sensor"/>
</dbReference>
<dbReference type="InterPro" id="IPR028082">
    <property type="entry name" value="Peripla_BP_I"/>
</dbReference>
<dbReference type="PROSITE" id="PS00356">
    <property type="entry name" value="HTH_LACI_1"/>
    <property type="match status" value="1"/>
</dbReference>
<keyword evidence="1" id="KW-0805">Transcription regulation</keyword>
<reference evidence="6" key="1">
    <citation type="submission" date="2017-01" db="EMBL/GenBank/DDBJ databases">
        <authorList>
            <person name="Varghese N."/>
            <person name="Submissions S."/>
        </authorList>
    </citation>
    <scope>NUCLEOTIDE SEQUENCE [LARGE SCALE GENOMIC DNA]</scope>
    <source>
        <strain evidence="6">DSM 16176</strain>
    </source>
</reference>
<dbReference type="CDD" id="cd01392">
    <property type="entry name" value="HTH_LacI"/>
    <property type="match status" value="1"/>
</dbReference>
<evidence type="ECO:0000256" key="2">
    <source>
        <dbReference type="ARBA" id="ARBA00023125"/>
    </source>
</evidence>
<evidence type="ECO:0000256" key="3">
    <source>
        <dbReference type="ARBA" id="ARBA00023163"/>
    </source>
</evidence>
<dbReference type="Gene3D" id="1.10.260.40">
    <property type="entry name" value="lambda repressor-like DNA-binding domains"/>
    <property type="match status" value="1"/>
</dbReference>
<dbReference type="RefSeq" id="WP_076348849.1">
    <property type="nucleotide sequence ID" value="NZ_FTOO01000013.1"/>
</dbReference>
<sequence>MTIDEIAKRAKVSRATVSLALNGKPGVSKETRNHVLSIARELGYIKRNTHRKSEKGNKIVRLTSLPNRGFLTDSFSEQPFFSSLLGYIEAACRDRGYGLMYSTVGHDHVAEGLLELESLHPAEGIIVLGTNLSKSEAEEICEHPDLRNRVVMLDVKYDDVAGNFVVMNNKLGARQAAEHLFQYGHRSIGYVRSNVRIHNFLEREEGFLAAAQALGLGNCTIFEAEPSLFSPQEDFVRRFVSALERPTALFCECDYIAVSVARALMRVGLSIPHDVSIVGFDDIPETELLTPPLTTVQVPRQLLGELCVSAIIDGSPNSQRTATQKIMLDTNLISRKSVRFIQL</sequence>
<dbReference type="EMBL" id="FTOO01000013">
    <property type="protein sequence ID" value="SIT09586.1"/>
    <property type="molecule type" value="Genomic_DNA"/>
</dbReference>
<dbReference type="PROSITE" id="PS50932">
    <property type="entry name" value="HTH_LACI_2"/>
    <property type="match status" value="1"/>
</dbReference>
<name>A0A1N7PGD1_9BACL</name>
<dbReference type="InterPro" id="IPR010982">
    <property type="entry name" value="Lambda_DNA-bd_dom_sf"/>
</dbReference>
<feature type="domain" description="HTH lacI-type" evidence="4">
    <location>
        <begin position="1"/>
        <end position="56"/>
    </location>
</feature>
<evidence type="ECO:0000259" key="4">
    <source>
        <dbReference type="PROSITE" id="PS50932"/>
    </source>
</evidence>
<dbReference type="PANTHER" id="PTHR30146:SF150">
    <property type="entry name" value="ARABINOSE METABOLISM TRANSCRIPTIONAL REPRESSOR"/>
    <property type="match status" value="1"/>
</dbReference>
<gene>
    <name evidence="5" type="ORF">SAMN05421799_11338</name>
</gene>
<dbReference type="Pfam" id="PF13377">
    <property type="entry name" value="Peripla_BP_3"/>
    <property type="match status" value="1"/>
</dbReference>
<dbReference type="AlphaFoldDB" id="A0A1N7PGD1"/>
<keyword evidence="3" id="KW-0804">Transcription</keyword>
<dbReference type="Proteomes" id="UP000186156">
    <property type="component" value="Unassembled WGS sequence"/>
</dbReference>
<evidence type="ECO:0000256" key="1">
    <source>
        <dbReference type="ARBA" id="ARBA00023015"/>
    </source>
</evidence>
<dbReference type="SUPFAM" id="SSF47413">
    <property type="entry name" value="lambda repressor-like DNA-binding domains"/>
    <property type="match status" value="1"/>
</dbReference>
<accession>A0A1N7PGD1</accession>
<organism evidence="5 6">
    <name type="scientific">Alicyclobacillus vulcanalis</name>
    <dbReference type="NCBI Taxonomy" id="252246"/>
    <lineage>
        <taxon>Bacteria</taxon>
        <taxon>Bacillati</taxon>
        <taxon>Bacillota</taxon>
        <taxon>Bacilli</taxon>
        <taxon>Bacillales</taxon>
        <taxon>Alicyclobacillaceae</taxon>
        <taxon>Alicyclobacillus</taxon>
    </lineage>
</organism>